<protein>
    <submittedName>
        <fullName evidence="1">Uncharacterized protein</fullName>
    </submittedName>
</protein>
<accession>A0A383EJB5</accession>
<feature type="non-terminal residue" evidence="1">
    <location>
        <position position="1"/>
    </location>
</feature>
<feature type="non-terminal residue" evidence="1">
    <location>
        <position position="29"/>
    </location>
</feature>
<sequence length="29" mass="3365">MKFAKMAELEDAYDSSVDDINKLFKINDL</sequence>
<dbReference type="EMBL" id="UINC01226285">
    <property type="protein sequence ID" value="SVE56704.1"/>
    <property type="molecule type" value="Genomic_DNA"/>
</dbReference>
<proteinExistence type="predicted"/>
<gene>
    <name evidence="1" type="ORF">METZ01_LOCUS509558</name>
</gene>
<organism evidence="1">
    <name type="scientific">marine metagenome</name>
    <dbReference type="NCBI Taxonomy" id="408172"/>
    <lineage>
        <taxon>unclassified sequences</taxon>
        <taxon>metagenomes</taxon>
        <taxon>ecological metagenomes</taxon>
    </lineage>
</organism>
<reference evidence="1" key="1">
    <citation type="submission" date="2018-05" db="EMBL/GenBank/DDBJ databases">
        <authorList>
            <person name="Lanie J.A."/>
            <person name="Ng W.-L."/>
            <person name="Kazmierczak K.M."/>
            <person name="Andrzejewski T.M."/>
            <person name="Davidsen T.M."/>
            <person name="Wayne K.J."/>
            <person name="Tettelin H."/>
            <person name="Glass J.I."/>
            <person name="Rusch D."/>
            <person name="Podicherti R."/>
            <person name="Tsui H.-C.T."/>
            <person name="Winkler M.E."/>
        </authorList>
    </citation>
    <scope>NUCLEOTIDE SEQUENCE</scope>
</reference>
<evidence type="ECO:0000313" key="1">
    <source>
        <dbReference type="EMBL" id="SVE56704.1"/>
    </source>
</evidence>
<name>A0A383EJB5_9ZZZZ</name>
<dbReference type="AlphaFoldDB" id="A0A383EJB5"/>